<keyword evidence="2" id="KW-0732">Signal</keyword>
<dbReference type="EMBL" id="JABBWG010000004">
    <property type="protein sequence ID" value="KAG1823386.1"/>
    <property type="molecule type" value="Genomic_DNA"/>
</dbReference>
<evidence type="ECO:0000256" key="2">
    <source>
        <dbReference type="SAM" id="SignalP"/>
    </source>
</evidence>
<feature type="compositionally biased region" description="Polar residues" evidence="1">
    <location>
        <begin position="626"/>
        <end position="641"/>
    </location>
</feature>
<dbReference type="Proteomes" id="UP000807769">
    <property type="component" value="Unassembled WGS sequence"/>
</dbReference>
<evidence type="ECO:0000256" key="1">
    <source>
        <dbReference type="SAM" id="MobiDB-lite"/>
    </source>
</evidence>
<feature type="region of interest" description="Disordered" evidence="1">
    <location>
        <begin position="702"/>
        <end position="813"/>
    </location>
</feature>
<sequence length="813" mass="88423">MPASISPKLPLLLFFIFAFCLSNNGVHAFGAGNIPSFAFVEGKAFRHGDIEDALADLVKKGVGGFALSSLLGKGPKFGGLDIKRVYFGNWLRDYSQAVDISTLKKVNLQTILNLVMVLGFMANGYATGEFEVTPERLGAYLPTEHIDNPKGYGEGEDARQYDPRLRGPVHPDELAIDPQTGMKNYIANENGHWDTSKALVRRVLQQCIYLGRKFKSSGDNADQYEAFRLLGQALHTLEDFSAHSNFCELALVSMGHTNVFVHVGDAVRVRAHNGKMVAPIVTGTFGSSDFIYSLLGEATDHISEASVTELNKEFDRARSKSNSSNDMLRDAFLKLPGGSGDKMGRDMEGIERMRAGIERGNRRPGDMSPQELHSVLWQVLSFRDSVMKSISGTLEKIPGLNSVIEKIQDSISVFVFTTLEPFLKPIMETATAGLSSASSEVIDKHDQYEVFNDPYASDPTHSFLSKDHFNLILNEPAGNLAKIILKHTVNLVTKAWDDSSLNVNQVTDEALQCLFHPDFHQSSSVIQRDMLEYMRSWAQSLGRNQHAILARLTKESVRAQDNTRLAADGSAPASHVQAQQGMQGLVQGIPGATQMQGLMNMVGGSAGTRREGGQSSGQPGSYYSRPETTASYETHSQSGSSFHPPPAQSQYAPSYVQPSPPTSSFVSANSAYMQNVQGAPGGYPSARPSGGYPPLSPNVPFAGGYPSARPTSGYPPPSTFPPAGDYSISHHPRVGDFSQPSGPPPGGFGPSGFPDEHRGIHGHEFPEAPVYGGRYGQHAFDNDDRRGDQQQASFPSPAGYPPRNDPYDSDNRW</sequence>
<dbReference type="GeneID" id="64624255"/>
<feature type="signal peptide" evidence="2">
    <location>
        <begin position="1"/>
        <end position="28"/>
    </location>
</feature>
<keyword evidence="4" id="KW-1185">Reference proteome</keyword>
<name>A0A9P7EJH6_9AGAM</name>
<organism evidence="3 4">
    <name type="scientific">Suillus subaureus</name>
    <dbReference type="NCBI Taxonomy" id="48587"/>
    <lineage>
        <taxon>Eukaryota</taxon>
        <taxon>Fungi</taxon>
        <taxon>Dikarya</taxon>
        <taxon>Basidiomycota</taxon>
        <taxon>Agaricomycotina</taxon>
        <taxon>Agaricomycetes</taxon>
        <taxon>Agaricomycetidae</taxon>
        <taxon>Boletales</taxon>
        <taxon>Suillineae</taxon>
        <taxon>Suillaceae</taxon>
        <taxon>Suillus</taxon>
    </lineage>
</organism>
<feature type="region of interest" description="Disordered" evidence="1">
    <location>
        <begin position="602"/>
        <end position="666"/>
    </location>
</feature>
<dbReference type="InterPro" id="IPR052577">
    <property type="entry name" value="VWA7"/>
</dbReference>
<gene>
    <name evidence="3" type="ORF">BJ212DRAFT_1262068</name>
</gene>
<reference evidence="3" key="1">
    <citation type="journal article" date="2020" name="New Phytol.">
        <title>Comparative genomics reveals dynamic genome evolution in host specialist ectomycorrhizal fungi.</title>
        <authorList>
            <person name="Lofgren L.A."/>
            <person name="Nguyen N.H."/>
            <person name="Vilgalys R."/>
            <person name="Ruytinx J."/>
            <person name="Liao H.L."/>
            <person name="Branco S."/>
            <person name="Kuo A."/>
            <person name="LaButti K."/>
            <person name="Lipzen A."/>
            <person name="Andreopoulos W."/>
            <person name="Pangilinan J."/>
            <person name="Riley R."/>
            <person name="Hundley H."/>
            <person name="Na H."/>
            <person name="Barry K."/>
            <person name="Grigoriev I.V."/>
            <person name="Stajich J.E."/>
            <person name="Kennedy P.G."/>
        </authorList>
    </citation>
    <scope>NUCLEOTIDE SEQUENCE</scope>
    <source>
        <strain evidence="3">MN1</strain>
    </source>
</reference>
<dbReference type="PANTHER" id="PTHR14905">
    <property type="entry name" value="NG37"/>
    <property type="match status" value="1"/>
</dbReference>
<dbReference type="InterPro" id="IPR010816">
    <property type="entry name" value="Het-C"/>
</dbReference>
<protein>
    <submittedName>
        <fullName evidence="3">Heterokaryon incompatibility protein Het-C-domain-containing protein</fullName>
    </submittedName>
</protein>
<evidence type="ECO:0000313" key="4">
    <source>
        <dbReference type="Proteomes" id="UP000807769"/>
    </source>
</evidence>
<dbReference type="PANTHER" id="PTHR14905:SF7">
    <property type="entry name" value="VON WILLEBRAND FACTOR A DOMAIN-CONTAINING PROTEIN 7"/>
    <property type="match status" value="1"/>
</dbReference>
<dbReference type="OrthoDB" id="2506204at2759"/>
<dbReference type="Pfam" id="PF07217">
    <property type="entry name" value="Het-C"/>
    <property type="match status" value="1"/>
</dbReference>
<accession>A0A9P7EJH6</accession>
<evidence type="ECO:0000313" key="3">
    <source>
        <dbReference type="EMBL" id="KAG1823386.1"/>
    </source>
</evidence>
<dbReference type="RefSeq" id="XP_041197446.1">
    <property type="nucleotide sequence ID" value="XM_041330238.1"/>
</dbReference>
<feature type="chain" id="PRO_5040465734" evidence="2">
    <location>
        <begin position="29"/>
        <end position="813"/>
    </location>
</feature>
<proteinExistence type="predicted"/>
<feature type="compositionally biased region" description="Basic and acidic residues" evidence="1">
    <location>
        <begin position="754"/>
        <end position="766"/>
    </location>
</feature>
<dbReference type="AlphaFoldDB" id="A0A9P7EJH6"/>
<comment type="caution">
    <text evidence="3">The sequence shown here is derived from an EMBL/GenBank/DDBJ whole genome shotgun (WGS) entry which is preliminary data.</text>
</comment>